<keyword evidence="2" id="KW-1185">Reference proteome</keyword>
<dbReference type="RefSeq" id="XP_017952826.2">
    <property type="nucleotide sequence ID" value="XM_018097337.2"/>
</dbReference>
<evidence type="ECO:0000313" key="4">
    <source>
        <dbReference type="RefSeq" id="XP_017952825.2"/>
    </source>
</evidence>
<feature type="transmembrane region" description="Helical" evidence="1">
    <location>
        <begin position="180"/>
        <end position="202"/>
    </location>
</feature>
<evidence type="ECO:0000313" key="2">
    <source>
        <dbReference type="Proteomes" id="UP000008143"/>
    </source>
</evidence>
<evidence type="ECO:0000313" key="5">
    <source>
        <dbReference type="RefSeq" id="XP_017952826.2"/>
    </source>
</evidence>
<keyword evidence="1" id="KW-0812">Transmembrane</keyword>
<keyword evidence="1" id="KW-0472">Membrane</keyword>
<gene>
    <name evidence="3 4 5 6" type="primary">LOC101732265</name>
</gene>
<dbReference type="Xenbase" id="XB-GENE-29085991">
    <property type="gene designation" value="LOC101732265"/>
</dbReference>
<evidence type="ECO:0000313" key="3">
    <source>
        <dbReference type="RefSeq" id="XP_004918210.2"/>
    </source>
</evidence>
<dbReference type="RefSeq" id="XP_004918210.2">
    <property type="nucleotide sequence ID" value="XM_004918153.4"/>
</dbReference>
<organism evidence="2 4">
    <name type="scientific">Xenopus tropicalis</name>
    <name type="common">Western clawed frog</name>
    <name type="synonym">Silurana tropicalis</name>
    <dbReference type="NCBI Taxonomy" id="8364"/>
    <lineage>
        <taxon>Eukaryota</taxon>
        <taxon>Metazoa</taxon>
        <taxon>Chordata</taxon>
        <taxon>Craniata</taxon>
        <taxon>Vertebrata</taxon>
        <taxon>Euteleostomi</taxon>
        <taxon>Amphibia</taxon>
        <taxon>Batrachia</taxon>
        <taxon>Anura</taxon>
        <taxon>Pipoidea</taxon>
        <taxon>Pipidae</taxon>
        <taxon>Xenopodinae</taxon>
        <taxon>Xenopus</taxon>
        <taxon>Silurana</taxon>
    </lineage>
</organism>
<name>A0A8J0SWU8_XENTR</name>
<dbReference type="OrthoDB" id="9906453at2759"/>
<accession>A0A8J0SWU8</accession>
<keyword evidence="1" id="KW-1133">Transmembrane helix</keyword>
<proteinExistence type="predicted"/>
<evidence type="ECO:0000313" key="6">
    <source>
        <dbReference type="Xenbase" id="XB-GENE-29085991"/>
    </source>
</evidence>
<dbReference type="GeneID" id="101732265"/>
<sequence>MPRGRRVGIFSREPSESYKWLTDFLLGLSFIKGLLCSKISNSNDWSFREDVNQCKFAILYHSRNRGRLNVTDVTDSLYDDELDYLSSSLGKANVIVIIDDVEDSSDQEKERIQQGQTTITDKATGLFLFSKEDKYTNSNMKEKKLQEIESLIRRSFQLMGLSSHFQTGTMIHKMGRWQNALMFFGLPALVVLYIYGFLYYNFRVITW</sequence>
<dbReference type="OMA" id="NIKCIPW"/>
<dbReference type="Proteomes" id="UP000008143">
    <property type="component" value="Chromosome 9"/>
</dbReference>
<dbReference type="KEGG" id="xtr:101732265"/>
<dbReference type="RefSeq" id="XP_017952825.2">
    <property type="nucleotide sequence ID" value="XM_018097336.2"/>
</dbReference>
<dbReference type="AlphaFoldDB" id="A0A8J0SWU8"/>
<evidence type="ECO:0000256" key="1">
    <source>
        <dbReference type="SAM" id="Phobius"/>
    </source>
</evidence>
<dbReference type="AGR" id="Xenbase:XB-GENE-29085991"/>
<protein>
    <submittedName>
        <fullName evidence="3 4">Uncharacterized protein LOC101732265</fullName>
    </submittedName>
</protein>
<reference evidence="3 4" key="1">
    <citation type="submission" date="2025-04" db="UniProtKB">
        <authorList>
            <consortium name="RefSeq"/>
        </authorList>
    </citation>
    <scope>IDENTIFICATION</scope>
    <source>
        <strain evidence="3 4">Nigerian</strain>
        <tissue evidence="3 4">Liver and blood</tissue>
    </source>
</reference>